<evidence type="ECO:0000256" key="7">
    <source>
        <dbReference type="ARBA" id="ARBA00023140"/>
    </source>
</evidence>
<dbReference type="Proteomes" id="UP000298030">
    <property type="component" value="Unassembled WGS sequence"/>
</dbReference>
<dbReference type="SUPFAM" id="SSF48452">
    <property type="entry name" value="TPR-like"/>
    <property type="match status" value="1"/>
</dbReference>
<dbReference type="InterPro" id="IPR019734">
    <property type="entry name" value="TPR_rpt"/>
</dbReference>
<evidence type="ECO:0000256" key="8">
    <source>
        <dbReference type="PROSITE-ProRule" id="PRU00339"/>
    </source>
</evidence>
<dbReference type="EMBL" id="QPFP01000003">
    <property type="protein sequence ID" value="TEB38253.1"/>
    <property type="molecule type" value="Genomic_DNA"/>
</dbReference>
<feature type="compositionally biased region" description="Polar residues" evidence="9">
    <location>
        <begin position="105"/>
        <end position="117"/>
    </location>
</feature>
<evidence type="ECO:0000313" key="10">
    <source>
        <dbReference type="EMBL" id="TEB38253.1"/>
    </source>
</evidence>
<evidence type="ECO:0000256" key="5">
    <source>
        <dbReference type="ARBA" id="ARBA00022737"/>
    </source>
</evidence>
<dbReference type="STRING" id="71717.A0A4Y7TVR6"/>
<comment type="subcellular location">
    <subcellularLocation>
        <location evidence="2">Cytoplasm</location>
    </subcellularLocation>
    <subcellularLocation>
        <location evidence="1">Peroxisome</location>
    </subcellularLocation>
</comment>
<accession>A0A4Y7TVR6</accession>
<gene>
    <name evidence="10" type="ORF">FA13DRAFT_1620772</name>
</gene>
<evidence type="ECO:0000256" key="6">
    <source>
        <dbReference type="ARBA" id="ARBA00022803"/>
    </source>
</evidence>
<comment type="similarity">
    <text evidence="3">Belongs to the peroxisomal targeting signal receptor family.</text>
</comment>
<dbReference type="OrthoDB" id="10006023at2759"/>
<keyword evidence="5" id="KW-0677">Repeat</keyword>
<dbReference type="GO" id="GO:0005829">
    <property type="term" value="C:cytosol"/>
    <property type="evidence" value="ECO:0007669"/>
    <property type="project" value="TreeGrafter"/>
</dbReference>
<evidence type="ECO:0000256" key="3">
    <source>
        <dbReference type="ARBA" id="ARBA00005348"/>
    </source>
</evidence>
<dbReference type="Pfam" id="PF13432">
    <property type="entry name" value="TPR_16"/>
    <property type="match status" value="1"/>
</dbReference>
<dbReference type="Gene3D" id="6.10.280.230">
    <property type="match status" value="1"/>
</dbReference>
<evidence type="ECO:0000256" key="1">
    <source>
        <dbReference type="ARBA" id="ARBA00004275"/>
    </source>
</evidence>
<dbReference type="GO" id="GO:0016560">
    <property type="term" value="P:protein import into peroxisome matrix, docking"/>
    <property type="evidence" value="ECO:0007669"/>
    <property type="project" value="TreeGrafter"/>
</dbReference>
<reference evidence="10 11" key="1">
    <citation type="journal article" date="2019" name="Nat. Ecol. Evol.">
        <title>Megaphylogeny resolves global patterns of mushroom evolution.</title>
        <authorList>
            <person name="Varga T."/>
            <person name="Krizsan K."/>
            <person name="Foldi C."/>
            <person name="Dima B."/>
            <person name="Sanchez-Garcia M."/>
            <person name="Sanchez-Ramirez S."/>
            <person name="Szollosi G.J."/>
            <person name="Szarkandi J.G."/>
            <person name="Papp V."/>
            <person name="Albert L."/>
            <person name="Andreopoulos W."/>
            <person name="Angelini C."/>
            <person name="Antonin V."/>
            <person name="Barry K.W."/>
            <person name="Bougher N.L."/>
            <person name="Buchanan P."/>
            <person name="Buyck B."/>
            <person name="Bense V."/>
            <person name="Catcheside P."/>
            <person name="Chovatia M."/>
            <person name="Cooper J."/>
            <person name="Damon W."/>
            <person name="Desjardin D."/>
            <person name="Finy P."/>
            <person name="Geml J."/>
            <person name="Haridas S."/>
            <person name="Hughes K."/>
            <person name="Justo A."/>
            <person name="Karasinski D."/>
            <person name="Kautmanova I."/>
            <person name="Kiss B."/>
            <person name="Kocsube S."/>
            <person name="Kotiranta H."/>
            <person name="LaButti K.M."/>
            <person name="Lechner B.E."/>
            <person name="Liimatainen K."/>
            <person name="Lipzen A."/>
            <person name="Lukacs Z."/>
            <person name="Mihaltcheva S."/>
            <person name="Morgado L.N."/>
            <person name="Niskanen T."/>
            <person name="Noordeloos M.E."/>
            <person name="Ohm R.A."/>
            <person name="Ortiz-Santana B."/>
            <person name="Ovrebo C."/>
            <person name="Racz N."/>
            <person name="Riley R."/>
            <person name="Savchenko A."/>
            <person name="Shiryaev A."/>
            <person name="Soop K."/>
            <person name="Spirin V."/>
            <person name="Szebenyi C."/>
            <person name="Tomsovsky M."/>
            <person name="Tulloss R.E."/>
            <person name="Uehling J."/>
            <person name="Grigoriev I.V."/>
            <person name="Vagvolgyi C."/>
            <person name="Papp T."/>
            <person name="Martin F.M."/>
            <person name="Miettinen O."/>
            <person name="Hibbett D.S."/>
            <person name="Nagy L.G."/>
        </authorList>
    </citation>
    <scope>NUCLEOTIDE SEQUENCE [LARGE SCALE GENOMIC DNA]</scope>
    <source>
        <strain evidence="10 11">FP101781</strain>
    </source>
</reference>
<dbReference type="SMART" id="SM00028">
    <property type="entry name" value="TPR"/>
    <property type="match status" value="4"/>
</dbReference>
<dbReference type="InterPro" id="IPR024111">
    <property type="entry name" value="PEX5/PEX5L"/>
</dbReference>
<dbReference type="GO" id="GO:0005778">
    <property type="term" value="C:peroxisomal membrane"/>
    <property type="evidence" value="ECO:0007669"/>
    <property type="project" value="TreeGrafter"/>
</dbReference>
<feature type="region of interest" description="Disordered" evidence="9">
    <location>
        <begin position="326"/>
        <end position="346"/>
    </location>
</feature>
<feature type="compositionally biased region" description="Low complexity" evidence="9">
    <location>
        <begin position="118"/>
        <end position="129"/>
    </location>
</feature>
<dbReference type="PANTHER" id="PTHR10130">
    <property type="entry name" value="PEROXISOMAL TARGETING SIGNAL 1 RECEPTOR PEX5"/>
    <property type="match status" value="1"/>
</dbReference>
<name>A0A4Y7TVR6_COPMI</name>
<dbReference type="PROSITE" id="PS50005">
    <property type="entry name" value="TPR"/>
    <property type="match status" value="3"/>
</dbReference>
<dbReference type="GO" id="GO:0005052">
    <property type="term" value="F:peroxisome matrix targeting signal-1 binding"/>
    <property type="evidence" value="ECO:0007669"/>
    <property type="project" value="TreeGrafter"/>
</dbReference>
<dbReference type="AlphaFoldDB" id="A0A4Y7TVR6"/>
<evidence type="ECO:0000256" key="4">
    <source>
        <dbReference type="ARBA" id="ARBA00022490"/>
    </source>
</evidence>
<comment type="caution">
    <text evidence="10">The sequence shown here is derived from an EMBL/GenBank/DDBJ whole genome shotgun (WGS) entry which is preliminary data.</text>
</comment>
<evidence type="ECO:0000256" key="2">
    <source>
        <dbReference type="ARBA" id="ARBA00004496"/>
    </source>
</evidence>
<dbReference type="PROSITE" id="PS50293">
    <property type="entry name" value="TPR_REGION"/>
    <property type="match status" value="1"/>
</dbReference>
<proteinExistence type="inferred from homology"/>
<evidence type="ECO:0000256" key="9">
    <source>
        <dbReference type="SAM" id="MobiDB-lite"/>
    </source>
</evidence>
<dbReference type="InterPro" id="IPR011990">
    <property type="entry name" value="TPR-like_helical_dom_sf"/>
</dbReference>
<keyword evidence="6 8" id="KW-0802">TPR repeat</keyword>
<feature type="repeat" description="TPR" evidence="8">
    <location>
        <begin position="533"/>
        <end position="566"/>
    </location>
</feature>
<dbReference type="PANTHER" id="PTHR10130:SF0">
    <property type="entry name" value="GH08708P"/>
    <property type="match status" value="1"/>
</dbReference>
<keyword evidence="4" id="KW-0963">Cytoplasm</keyword>
<feature type="region of interest" description="Disordered" evidence="9">
    <location>
        <begin position="1"/>
        <end position="26"/>
    </location>
</feature>
<protein>
    <submittedName>
        <fullName evidence="10">TPR-like protein</fullName>
    </submittedName>
</protein>
<evidence type="ECO:0000313" key="11">
    <source>
        <dbReference type="Proteomes" id="UP000298030"/>
    </source>
</evidence>
<dbReference type="Gene3D" id="1.25.40.10">
    <property type="entry name" value="Tetratricopeptide repeat domain"/>
    <property type="match status" value="1"/>
</dbReference>
<keyword evidence="7" id="KW-0576">Peroxisome</keyword>
<sequence length="689" mass="77194">MALPMLVGGSECGPSNPLQGLSKRFDQDRGLQQDYFGAARAGSSREAQRTRNAQRFFAQQNHALGSSEIPAFDVSAMRAALSPQQQQQHTPLAQASWAADFMMQQPSASTSTSNATVQQQPQHSEQHQPMHAPVQPQGSVSWNPGMPAFRMNTMPGFAPQIHPPMPAQVASGQISWDKEFNAQELNIASTTSVEETQQAFQQQQPQKAFDGDELARTAGQLLDTIAHEQNPKFQKSQFLGLMRQLRDGEVIVEGNKVVESDGTRTSSSDLKGKGRETMTFQPTHINGALLQQPILAQGQEGNASAMEDPNDAYFRQENAEYTKYWSDSEQRRQQMESAAAQHQQQNPDVAMWGKLQDDWDTFEATATGVRPLVSQYVFQASNPYLLGESSRTQHHMMHMGERQSMLESVLEMEAAVQRNPSNAAIWYELGVKQQENEREGKALQALQRAVELDPSLLPAWLALAISYTNDNDRQGTYQAISQWVDRNDRYRDAADRFRADHPLREGAVMTEKFTHLIDCLIAMARSGSGEVDADIQIALAVLLNSHEEYEKAQDCFRTALAVRPDDWLLYNRVGATMANSGRAEEALQYYYRALELNPGYIRARFNLGISCMNLKRYEEAAQHILDALVLQDSDASAMDDSSTPADKREVISQALWVSLKTSCLHLQRPDLATLCDQKDLETLRQRFYE</sequence>
<feature type="repeat" description="TPR" evidence="8">
    <location>
        <begin position="423"/>
        <end position="456"/>
    </location>
</feature>
<keyword evidence="11" id="KW-1185">Reference proteome</keyword>
<feature type="region of interest" description="Disordered" evidence="9">
    <location>
        <begin position="105"/>
        <end position="136"/>
    </location>
</feature>
<feature type="repeat" description="TPR" evidence="8">
    <location>
        <begin position="567"/>
        <end position="600"/>
    </location>
</feature>
<organism evidence="10 11">
    <name type="scientific">Coprinellus micaceus</name>
    <name type="common">Glistening ink-cap mushroom</name>
    <name type="synonym">Coprinus micaceus</name>
    <dbReference type="NCBI Taxonomy" id="71717"/>
    <lineage>
        <taxon>Eukaryota</taxon>
        <taxon>Fungi</taxon>
        <taxon>Dikarya</taxon>
        <taxon>Basidiomycota</taxon>
        <taxon>Agaricomycotina</taxon>
        <taxon>Agaricomycetes</taxon>
        <taxon>Agaricomycetidae</taxon>
        <taxon>Agaricales</taxon>
        <taxon>Agaricineae</taxon>
        <taxon>Psathyrellaceae</taxon>
        <taxon>Coprinellus</taxon>
    </lineage>
</organism>
<dbReference type="Pfam" id="PF14559">
    <property type="entry name" value="TPR_19"/>
    <property type="match status" value="1"/>
</dbReference>